<dbReference type="InterPro" id="IPR007371">
    <property type="entry name" value="TPK_catalytic"/>
</dbReference>
<dbReference type="InterPro" id="IPR007373">
    <property type="entry name" value="Thiamin_PyroPKinase_B1-bd"/>
</dbReference>
<dbReference type="SUPFAM" id="SSF63862">
    <property type="entry name" value="Thiamin pyrophosphokinase, substrate-binding domain"/>
    <property type="match status" value="1"/>
</dbReference>
<name>A0ABD0Z7W6_9HEMI</name>
<dbReference type="GO" id="GO:0005524">
    <property type="term" value="F:ATP binding"/>
    <property type="evidence" value="ECO:0007669"/>
    <property type="project" value="UniProtKB-KW"/>
</dbReference>
<protein>
    <recommendedName>
        <fullName evidence="5">Thiamin pyrophosphokinase thiamin-binding domain-containing protein</fullName>
    </recommendedName>
</protein>
<reference evidence="6 7" key="1">
    <citation type="submission" date="2024-07" db="EMBL/GenBank/DDBJ databases">
        <title>Chromosome-level genome assembly of the water stick insect Ranatra chinensis (Heteroptera: Nepidae).</title>
        <authorList>
            <person name="Liu X."/>
        </authorList>
    </citation>
    <scope>NUCLEOTIDE SEQUENCE [LARGE SCALE GENOMIC DNA]</scope>
    <source>
        <strain evidence="6">Cailab_2021Rc</strain>
        <tissue evidence="6">Muscle</tissue>
    </source>
</reference>
<dbReference type="InterPro" id="IPR006282">
    <property type="entry name" value="Thi_PPkinase"/>
</dbReference>
<evidence type="ECO:0000313" key="7">
    <source>
        <dbReference type="Proteomes" id="UP001558652"/>
    </source>
</evidence>
<keyword evidence="7" id="KW-1185">Reference proteome</keyword>
<dbReference type="SMART" id="SM00983">
    <property type="entry name" value="TPK_B1_binding"/>
    <property type="match status" value="1"/>
</dbReference>
<keyword evidence="3" id="KW-0418">Kinase</keyword>
<dbReference type="Pfam" id="PF04265">
    <property type="entry name" value="TPK_B1_binding"/>
    <property type="match status" value="1"/>
</dbReference>
<keyword evidence="2" id="KW-0547">Nucleotide-binding</keyword>
<dbReference type="PANTHER" id="PTHR13622">
    <property type="entry name" value="THIAMIN PYROPHOSPHOKINASE"/>
    <property type="match status" value="1"/>
</dbReference>
<dbReference type="GO" id="GO:0016301">
    <property type="term" value="F:kinase activity"/>
    <property type="evidence" value="ECO:0007669"/>
    <property type="project" value="UniProtKB-KW"/>
</dbReference>
<keyword evidence="1" id="KW-0808">Transferase</keyword>
<evidence type="ECO:0000259" key="5">
    <source>
        <dbReference type="SMART" id="SM00983"/>
    </source>
</evidence>
<evidence type="ECO:0000313" key="6">
    <source>
        <dbReference type="EMBL" id="KAL1132203.1"/>
    </source>
</evidence>
<comment type="caution">
    <text evidence="6">The sequence shown here is derived from an EMBL/GenBank/DDBJ whole genome shotgun (WGS) entry which is preliminary data.</text>
</comment>
<dbReference type="Gene3D" id="2.60.120.320">
    <property type="entry name" value="Thiamin pyrophosphokinase, thiamin-binding domain"/>
    <property type="match status" value="1"/>
</dbReference>
<evidence type="ECO:0000256" key="2">
    <source>
        <dbReference type="ARBA" id="ARBA00022741"/>
    </source>
</evidence>
<evidence type="ECO:0000256" key="1">
    <source>
        <dbReference type="ARBA" id="ARBA00022679"/>
    </source>
</evidence>
<proteinExistence type="predicted"/>
<dbReference type="EMBL" id="JBFDAA010000005">
    <property type="protein sequence ID" value="KAL1132203.1"/>
    <property type="molecule type" value="Genomic_DNA"/>
</dbReference>
<dbReference type="GO" id="GO:0042723">
    <property type="term" value="P:thiamine-containing compound metabolic process"/>
    <property type="evidence" value="ECO:0007669"/>
    <property type="project" value="UniProtKB-ARBA"/>
</dbReference>
<dbReference type="Proteomes" id="UP001558652">
    <property type="component" value="Unassembled WGS sequence"/>
</dbReference>
<dbReference type="Gene3D" id="3.40.50.10240">
    <property type="entry name" value="Thiamin pyrophosphokinase, catalytic domain"/>
    <property type="match status" value="1"/>
</dbReference>
<dbReference type="PANTHER" id="PTHR13622:SF8">
    <property type="entry name" value="THIAMIN PYROPHOSPHOKINASE 1"/>
    <property type="match status" value="1"/>
</dbReference>
<dbReference type="AlphaFoldDB" id="A0ABD0Z7W6"/>
<organism evidence="6 7">
    <name type="scientific">Ranatra chinensis</name>
    <dbReference type="NCBI Taxonomy" id="642074"/>
    <lineage>
        <taxon>Eukaryota</taxon>
        <taxon>Metazoa</taxon>
        <taxon>Ecdysozoa</taxon>
        <taxon>Arthropoda</taxon>
        <taxon>Hexapoda</taxon>
        <taxon>Insecta</taxon>
        <taxon>Pterygota</taxon>
        <taxon>Neoptera</taxon>
        <taxon>Paraneoptera</taxon>
        <taxon>Hemiptera</taxon>
        <taxon>Heteroptera</taxon>
        <taxon>Panheteroptera</taxon>
        <taxon>Nepomorpha</taxon>
        <taxon>Nepidae</taxon>
        <taxon>Ranatrinae</taxon>
        <taxon>Ranatra</taxon>
    </lineage>
</organism>
<accession>A0ABD0Z7W6</accession>
<dbReference type="InterPro" id="IPR036759">
    <property type="entry name" value="TPK_catalytic_sf"/>
</dbReference>
<dbReference type="SUPFAM" id="SSF63999">
    <property type="entry name" value="Thiamin pyrophosphokinase, catalytic domain"/>
    <property type="match status" value="1"/>
</dbReference>
<evidence type="ECO:0000256" key="3">
    <source>
        <dbReference type="ARBA" id="ARBA00022777"/>
    </source>
</evidence>
<keyword evidence="4" id="KW-0067">ATP-binding</keyword>
<gene>
    <name evidence="6" type="ORF">AAG570_010160</name>
</gene>
<dbReference type="FunFam" id="2.60.120.320:FF:000001">
    <property type="entry name" value="Thiamine pyrophosphokinase"/>
    <property type="match status" value="1"/>
</dbReference>
<dbReference type="Pfam" id="PF04263">
    <property type="entry name" value="TPK_catalytic"/>
    <property type="match status" value="1"/>
</dbReference>
<evidence type="ECO:0000256" key="4">
    <source>
        <dbReference type="ARBA" id="ARBA00022840"/>
    </source>
</evidence>
<dbReference type="GO" id="GO:0004788">
    <property type="term" value="F:thiamine diphosphokinase activity"/>
    <property type="evidence" value="ECO:0007669"/>
    <property type="project" value="UniProtKB-ARBA"/>
</dbReference>
<sequence length="254" mass="28446">MKFKLGTYGVLILNRPILIPPHAMKELWNKAAIHSTADGGTDRWFSYVNEHKIDLVNKFPDIVSGDFDSINPDILKMCKEHGSYVETTPDMNNTDFTKSLKVIAAQCKKKLDAVVTIADHSGRLDQIFSNLNTLFKMDEIFQNNDTQCYLLTLSAITWLLRPGTHKIEIPEYLRTNYEWCGILPGASKRNKVTTTGLKWNLDDSQIEFGGLISSSNTYSGEPVVTVTTDTELFWCMSLGAEDNSASPSLKSLLS</sequence>
<dbReference type="NCBIfam" id="TIGR01378">
    <property type="entry name" value="thi_PPkinase"/>
    <property type="match status" value="1"/>
</dbReference>
<dbReference type="CDD" id="cd07995">
    <property type="entry name" value="TPK"/>
    <property type="match status" value="1"/>
</dbReference>
<feature type="domain" description="Thiamin pyrophosphokinase thiamin-binding" evidence="5">
    <location>
        <begin position="163"/>
        <end position="232"/>
    </location>
</feature>
<dbReference type="InterPro" id="IPR036371">
    <property type="entry name" value="TPK_B1-bd_sf"/>
</dbReference>